<evidence type="ECO:0000256" key="10">
    <source>
        <dbReference type="ARBA" id="ARBA00023159"/>
    </source>
</evidence>
<evidence type="ECO:0000256" key="5">
    <source>
        <dbReference type="ARBA" id="ARBA00022528"/>
    </source>
</evidence>
<accession>A0AAD8XRF1</accession>
<evidence type="ECO:0000256" key="1">
    <source>
        <dbReference type="ARBA" id="ARBA00004123"/>
    </source>
</evidence>
<feature type="domain" description="KOW" evidence="15">
    <location>
        <begin position="1103"/>
        <end position="1130"/>
    </location>
</feature>
<dbReference type="InterPro" id="IPR039659">
    <property type="entry name" value="SPT5"/>
</dbReference>
<evidence type="ECO:0000313" key="17">
    <source>
        <dbReference type="Proteomes" id="UP001224775"/>
    </source>
</evidence>
<dbReference type="PANTHER" id="PTHR11125:SF7">
    <property type="entry name" value="TRANSCRIPTION ELONGATION FACTOR SPT5"/>
    <property type="match status" value="1"/>
</dbReference>
<dbReference type="GO" id="GO:0003746">
    <property type="term" value="F:translation elongation factor activity"/>
    <property type="evidence" value="ECO:0007669"/>
    <property type="project" value="UniProtKB-KW"/>
</dbReference>
<evidence type="ECO:0000256" key="2">
    <source>
        <dbReference type="ARBA" id="ARBA00004229"/>
    </source>
</evidence>
<dbReference type="GO" id="GO:0006357">
    <property type="term" value="P:regulation of transcription by RNA polymerase II"/>
    <property type="evidence" value="ECO:0007669"/>
    <property type="project" value="InterPro"/>
</dbReference>
<dbReference type="CDD" id="cd09888">
    <property type="entry name" value="NGN_Euk"/>
    <property type="match status" value="1"/>
</dbReference>
<feature type="domain" description="KOW" evidence="15">
    <location>
        <begin position="680"/>
        <end position="707"/>
    </location>
</feature>
<dbReference type="Pfam" id="PF23291">
    <property type="entry name" value="KOW4_SPT5"/>
    <property type="match status" value="1"/>
</dbReference>
<dbReference type="SUPFAM" id="SSF50104">
    <property type="entry name" value="Translation proteins SH3-like domain"/>
    <property type="match status" value="2"/>
</dbReference>
<gene>
    <name evidence="16" type="ORF">QTG54_016838</name>
</gene>
<evidence type="ECO:0000256" key="4">
    <source>
        <dbReference type="ARBA" id="ARBA00022491"/>
    </source>
</evidence>
<feature type="compositionally biased region" description="Low complexity" evidence="14">
    <location>
        <begin position="997"/>
        <end position="1009"/>
    </location>
</feature>
<dbReference type="GO" id="GO:0003735">
    <property type="term" value="F:structural constituent of ribosome"/>
    <property type="evidence" value="ECO:0007669"/>
    <property type="project" value="InterPro"/>
</dbReference>
<dbReference type="Pfam" id="PF23287">
    <property type="entry name" value="KOW7_SPT5"/>
    <property type="match status" value="1"/>
</dbReference>
<reference evidence="16" key="1">
    <citation type="submission" date="2023-06" db="EMBL/GenBank/DDBJ databases">
        <title>Survivors Of The Sea: Transcriptome response of Skeletonema marinoi to long-term dormancy.</title>
        <authorList>
            <person name="Pinder M.I.M."/>
            <person name="Kourtchenko O."/>
            <person name="Robertson E.K."/>
            <person name="Larsson T."/>
            <person name="Maumus F."/>
            <person name="Osuna-Cruz C.M."/>
            <person name="Vancaester E."/>
            <person name="Stenow R."/>
            <person name="Vandepoele K."/>
            <person name="Ploug H."/>
            <person name="Bruchert V."/>
            <person name="Godhe A."/>
            <person name="Topel M."/>
        </authorList>
    </citation>
    <scope>NUCLEOTIDE SEQUENCE</scope>
    <source>
        <strain evidence="16">R05AC</strain>
    </source>
</reference>
<protein>
    <recommendedName>
        <fullName evidence="13">Transcription elongation factor SPT5</fullName>
    </recommendedName>
</protein>
<dbReference type="GO" id="GO:0032044">
    <property type="term" value="C:DSIF complex"/>
    <property type="evidence" value="ECO:0007669"/>
    <property type="project" value="TreeGrafter"/>
</dbReference>
<evidence type="ECO:0000259" key="15">
    <source>
        <dbReference type="SMART" id="SM00739"/>
    </source>
</evidence>
<comment type="caution">
    <text evidence="16">The sequence shown here is derived from an EMBL/GenBank/DDBJ whole genome shotgun (WGS) entry which is preliminary data.</text>
</comment>
<dbReference type="Pfam" id="PF23284">
    <property type="entry name" value="KOW2_Spt5"/>
    <property type="match status" value="1"/>
</dbReference>
<dbReference type="CDD" id="cd06084">
    <property type="entry name" value="KOW_Spt5_4"/>
    <property type="match status" value="1"/>
</dbReference>
<dbReference type="SMART" id="SM00739">
    <property type="entry name" value="KOW"/>
    <property type="match status" value="7"/>
</dbReference>
<feature type="domain" description="KOW" evidence="15">
    <location>
        <begin position="550"/>
        <end position="577"/>
    </location>
</feature>
<dbReference type="InterPro" id="IPR017071">
    <property type="entry name" value="TF_Spt5_eukaryote"/>
</dbReference>
<feature type="compositionally biased region" description="Acidic residues" evidence="14">
    <location>
        <begin position="42"/>
        <end position="59"/>
    </location>
</feature>
<evidence type="ECO:0000256" key="7">
    <source>
        <dbReference type="ARBA" id="ARBA00022640"/>
    </source>
</evidence>
<evidence type="ECO:0000256" key="3">
    <source>
        <dbReference type="ARBA" id="ARBA00006956"/>
    </source>
</evidence>
<dbReference type="CDD" id="cd06085">
    <property type="entry name" value="KOW_Spt5_5"/>
    <property type="match status" value="1"/>
</dbReference>
<keyword evidence="9" id="KW-0805">Transcription regulation</keyword>
<dbReference type="Pfam" id="PF23037">
    <property type="entry name" value="KOWx_SPT5"/>
    <property type="match status" value="1"/>
</dbReference>
<keyword evidence="5" id="KW-0150">Chloroplast</keyword>
<feature type="compositionally biased region" description="Polar residues" evidence="14">
    <location>
        <begin position="1011"/>
        <end position="1025"/>
    </location>
</feature>
<keyword evidence="12 13" id="KW-0539">Nucleus</keyword>
<feature type="compositionally biased region" description="Basic and acidic residues" evidence="14">
    <location>
        <begin position="156"/>
        <end position="170"/>
    </location>
</feature>
<dbReference type="GO" id="GO:0005840">
    <property type="term" value="C:ribosome"/>
    <property type="evidence" value="ECO:0007669"/>
    <property type="project" value="InterPro"/>
</dbReference>
<feature type="compositionally biased region" description="Acidic residues" evidence="14">
    <location>
        <begin position="510"/>
        <end position="520"/>
    </location>
</feature>
<keyword evidence="16" id="KW-0648">Protein biosynthesis</keyword>
<dbReference type="Gene3D" id="2.30.30.30">
    <property type="match status" value="3"/>
</dbReference>
<keyword evidence="16" id="KW-0251">Elongation factor</keyword>
<dbReference type="InterPro" id="IPR057934">
    <property type="entry name" value="KOW_Spt5_7"/>
</dbReference>
<feature type="compositionally biased region" description="Gly residues" evidence="14">
    <location>
        <begin position="1"/>
        <end position="10"/>
    </location>
</feature>
<dbReference type="InterPro" id="IPR005100">
    <property type="entry name" value="NGN-domain"/>
</dbReference>
<keyword evidence="8" id="KW-0677">Repeat</keyword>
<comment type="similarity">
    <text evidence="3 13">Belongs to the SPT5 family.</text>
</comment>
<feature type="region of interest" description="Disordered" evidence="14">
    <location>
        <begin position="1"/>
        <end position="172"/>
    </location>
</feature>
<feature type="compositionally biased region" description="Acidic residues" evidence="14">
    <location>
        <begin position="25"/>
        <end position="34"/>
    </location>
</feature>
<keyword evidence="6" id="KW-0597">Phosphoprotein</keyword>
<sequence length="1154" mass="124763">MGFGVGGKMMGGKMMPGKMLRHPDDDDDDSDDSDVNFNNDSSDSDSSDSDDDSDAEEDKTEDKKPAAAAAAAAKDDKKSANLSSSDDDDDEDEDDGATKPAAKRPRDDDEEGDGNDSDDDDDDGAKKNDKNKKKRPKISFFDEEAEASDDDDDDDDARKHKTEDDIRREYQDEEAEALMAQQDRRRQRDRTWFESIGRMTDDKEKDDADVARIARELEERHRTERRIVNRGRGAVAGQGRGIRERSRVEEEEEMDIEQPAYTAVSQQSLVPSVSDPSLFMFSCPTGKEQDLVYQVMNKCVAYAKQGRPLGITSVVAAQTKGKIYIESYNEPSVMEAVQGVRGLMQYTMRKVPISDMTTVMTVVPKKVPVKKNDWVRMTRGHFKGDLALVKHVRESGLKCVIQCVPRLDLTIAGLPPEEAKIRRRTVRPPQKFYNAQEIAASGNNFGLRQRFPGLSDIMCDFFDGNYYSDGYLLKEVTIGTVVKPCTADDPPTLDELQRFRRKSKSGNTDGYDDGEDEENEGSQLAGSILKELSELQGKTSLASAGSNDRGLMIGDTIEVIEGDLVGMQGKILSLDGTTVKVRPNNDAALAELGGMDEVEFLISQVRKFIAVGAHVKVTDGRYANETGVVVAVEVVEGVDLTDFDCTAVVLTDMTHKEISVRTSQVQESAEIASGQDKLAGYELHDLVVLSGGGSANEVGVIVRVGREEFTVINNHGIAREARPEELRGKRNKASDRAVALDVQANQIRCGDSVTIVEGPHKGKVATIKRMSRAQLFLYSQFKSEHSGIFVVRSRSCVLTGGTKSRSAGGANPGASPMSTPGFNTPQSDNGRGPMRGERDESLMGKTVRIQAGQWKGYLGTVSHTTATHVQVELHSRLKKVMVVKDRVHVVGDKFGATENDDATNGMTANATPFMGAMTPMHGGATPLHGGATPMHGGATPSYDSFGGSTPSHSGASGVSDDIWRPGGSLDREEEEGSGWNPMNDNASLAHDGVNGDASTAGASGWGAASDPNATWTPDVSETESAVKQDPGSFNAMSDSGGVDTTIEGTGEEAAVWFMERVCVQMKNNSAKAVIKEINGSTATVELEDGSNSTIRNGEVSMVPPQEHDLVLVTGGADVGVEGELVCIDGTDAILKESNENFKIVDYAHLAKIAN</sequence>
<dbReference type="GO" id="GO:0009507">
    <property type="term" value="C:chloroplast"/>
    <property type="evidence" value="ECO:0007669"/>
    <property type="project" value="UniProtKB-SubCell"/>
</dbReference>
<feature type="domain" description="KOW" evidence="15">
    <location>
        <begin position="608"/>
        <end position="635"/>
    </location>
</feature>
<evidence type="ECO:0000256" key="11">
    <source>
        <dbReference type="ARBA" id="ARBA00023163"/>
    </source>
</evidence>
<dbReference type="InterPro" id="IPR057936">
    <property type="entry name" value="KOWx_Spt5"/>
</dbReference>
<dbReference type="PROSITE" id="PS01108">
    <property type="entry name" value="RIBOSOMAL_L24"/>
    <property type="match status" value="1"/>
</dbReference>
<feature type="region of interest" description="Disordered" evidence="14">
    <location>
        <begin position="928"/>
        <end position="1043"/>
    </location>
</feature>
<keyword evidence="17" id="KW-1185">Reference proteome</keyword>
<proteinExistence type="inferred from homology"/>
<dbReference type="Proteomes" id="UP001224775">
    <property type="component" value="Unassembled WGS sequence"/>
</dbReference>
<dbReference type="InterPro" id="IPR041977">
    <property type="entry name" value="KOW_Spt5_4"/>
</dbReference>
<dbReference type="InterPro" id="IPR039385">
    <property type="entry name" value="NGN_Euk"/>
</dbReference>
<feature type="compositionally biased region" description="Acidic residues" evidence="14">
    <location>
        <begin position="85"/>
        <end position="95"/>
    </location>
</feature>
<evidence type="ECO:0000256" key="13">
    <source>
        <dbReference type="PIRNR" id="PIRNR036945"/>
    </source>
</evidence>
<dbReference type="InterPro" id="IPR036735">
    <property type="entry name" value="NGN_dom_sf"/>
</dbReference>
<dbReference type="EMBL" id="JATAAI010000066">
    <property type="protein sequence ID" value="KAK1732444.1"/>
    <property type="molecule type" value="Genomic_DNA"/>
</dbReference>
<dbReference type="Pfam" id="PF23290">
    <property type="entry name" value="KOW5_SPT5"/>
    <property type="match status" value="1"/>
</dbReference>
<dbReference type="CDD" id="cd06082">
    <property type="entry name" value="KOW_Spt5_2"/>
    <property type="match status" value="1"/>
</dbReference>
<dbReference type="Pfam" id="PF23042">
    <property type="entry name" value="KOW1_SPT5"/>
    <property type="match status" value="1"/>
</dbReference>
<dbReference type="GO" id="GO:0032784">
    <property type="term" value="P:regulation of DNA-templated transcription elongation"/>
    <property type="evidence" value="ECO:0007669"/>
    <property type="project" value="InterPro"/>
</dbReference>
<evidence type="ECO:0000256" key="14">
    <source>
        <dbReference type="SAM" id="MobiDB-lite"/>
    </source>
</evidence>
<feature type="domain" description="KOW" evidence="15">
    <location>
        <begin position="746"/>
        <end position="773"/>
    </location>
</feature>
<organism evidence="16 17">
    <name type="scientific">Skeletonema marinoi</name>
    <dbReference type="NCBI Taxonomy" id="267567"/>
    <lineage>
        <taxon>Eukaryota</taxon>
        <taxon>Sar</taxon>
        <taxon>Stramenopiles</taxon>
        <taxon>Ochrophyta</taxon>
        <taxon>Bacillariophyta</taxon>
        <taxon>Coscinodiscophyceae</taxon>
        <taxon>Thalassiosirophycidae</taxon>
        <taxon>Thalassiosirales</taxon>
        <taxon>Skeletonemataceae</taxon>
        <taxon>Skeletonema</taxon>
        <taxon>Skeletonema marinoi-dohrnii complex</taxon>
    </lineage>
</organism>
<dbReference type="InterPro" id="IPR041978">
    <property type="entry name" value="KOW_Spt5_5"/>
</dbReference>
<feature type="compositionally biased region" description="Polar residues" evidence="14">
    <location>
        <begin position="946"/>
        <end position="956"/>
    </location>
</feature>
<comment type="subcellular location">
    <subcellularLocation>
        <location evidence="1 13">Nucleus</location>
    </subcellularLocation>
    <subcellularLocation>
        <location evidence="2">Plastid</location>
        <location evidence="2">Chloroplast</location>
    </subcellularLocation>
</comment>
<keyword evidence="4" id="KW-0678">Repressor</keyword>
<feature type="compositionally biased region" description="Acidic residues" evidence="14">
    <location>
        <begin position="141"/>
        <end position="155"/>
    </location>
</feature>
<dbReference type="InterPro" id="IPR014722">
    <property type="entry name" value="Rib_uL2_dom2"/>
</dbReference>
<dbReference type="InterPro" id="IPR005824">
    <property type="entry name" value="KOW"/>
</dbReference>
<evidence type="ECO:0000256" key="12">
    <source>
        <dbReference type="ARBA" id="ARBA00023242"/>
    </source>
</evidence>
<feature type="compositionally biased region" description="Acidic residues" evidence="14">
    <location>
        <begin position="108"/>
        <end position="123"/>
    </location>
</feature>
<keyword evidence="11 13" id="KW-0804">Transcription</keyword>
<feature type="region of interest" description="Disordered" evidence="14">
    <location>
        <begin position="237"/>
        <end position="260"/>
    </location>
</feature>
<dbReference type="InterPro" id="IPR008991">
    <property type="entry name" value="Translation_prot_SH3-like_sf"/>
</dbReference>
<feature type="domain" description="KOW" evidence="15">
    <location>
        <begin position="368"/>
        <end position="395"/>
    </location>
</feature>
<dbReference type="AlphaFoldDB" id="A0AAD8XRF1"/>
<keyword evidence="10" id="KW-0010">Activator</keyword>
<dbReference type="InterPro" id="IPR041975">
    <property type="entry name" value="KOW_Spt5_2"/>
</dbReference>
<dbReference type="Gene3D" id="3.30.70.940">
    <property type="entry name" value="NusG, N-terminal domain"/>
    <property type="match status" value="1"/>
</dbReference>
<dbReference type="GO" id="GO:0003729">
    <property type="term" value="F:mRNA binding"/>
    <property type="evidence" value="ECO:0007669"/>
    <property type="project" value="TreeGrafter"/>
</dbReference>
<evidence type="ECO:0000256" key="8">
    <source>
        <dbReference type="ARBA" id="ARBA00022737"/>
    </source>
</evidence>
<dbReference type="InterPro" id="IPR041973">
    <property type="entry name" value="KOW_Spt5_1"/>
</dbReference>
<evidence type="ECO:0000256" key="6">
    <source>
        <dbReference type="ARBA" id="ARBA00022553"/>
    </source>
</evidence>
<name>A0AAD8XRF1_9STRA</name>
<keyword evidence="7" id="KW-0934">Plastid</keyword>
<dbReference type="PIRSF" id="PIRSF036945">
    <property type="entry name" value="Spt5"/>
    <property type="match status" value="1"/>
</dbReference>
<dbReference type="Pfam" id="PF03439">
    <property type="entry name" value="Spt5-NGN"/>
    <property type="match status" value="1"/>
</dbReference>
<dbReference type="CDD" id="cd06081">
    <property type="entry name" value="KOW_Spt5_1"/>
    <property type="match status" value="1"/>
</dbReference>
<feature type="region of interest" description="Disordered" evidence="14">
    <location>
        <begin position="800"/>
        <end position="841"/>
    </location>
</feature>
<dbReference type="PANTHER" id="PTHR11125">
    <property type="entry name" value="SUPPRESSOR OF TY 5"/>
    <property type="match status" value="1"/>
</dbReference>
<dbReference type="GO" id="GO:0006368">
    <property type="term" value="P:transcription elongation by RNA polymerase II"/>
    <property type="evidence" value="ECO:0007669"/>
    <property type="project" value="TreeGrafter"/>
</dbReference>
<feature type="region of interest" description="Disordered" evidence="14">
    <location>
        <begin position="499"/>
        <end position="522"/>
    </location>
</feature>
<feature type="domain" description="KOW" evidence="15">
    <location>
        <begin position="840"/>
        <end position="867"/>
    </location>
</feature>
<evidence type="ECO:0000313" key="16">
    <source>
        <dbReference type="EMBL" id="KAK1732444.1"/>
    </source>
</evidence>
<evidence type="ECO:0000256" key="9">
    <source>
        <dbReference type="ARBA" id="ARBA00023015"/>
    </source>
</evidence>
<feature type="compositionally biased region" description="Polar residues" evidence="14">
    <location>
        <begin position="816"/>
        <end position="829"/>
    </location>
</feature>
<dbReference type="InterPro" id="IPR005825">
    <property type="entry name" value="Ribosomal_uL24_CS"/>
</dbReference>